<evidence type="ECO:0000259" key="4">
    <source>
        <dbReference type="PROSITE" id="PS01124"/>
    </source>
</evidence>
<accession>A0A4Z0NY86</accession>
<organism evidence="5 6">
    <name type="scientific">Methylobacterium nonmethylotrophicum</name>
    <dbReference type="NCBI Taxonomy" id="1141884"/>
    <lineage>
        <taxon>Bacteria</taxon>
        <taxon>Pseudomonadati</taxon>
        <taxon>Pseudomonadota</taxon>
        <taxon>Alphaproteobacteria</taxon>
        <taxon>Hyphomicrobiales</taxon>
        <taxon>Methylobacteriaceae</taxon>
        <taxon>Methylobacterium</taxon>
    </lineage>
</organism>
<evidence type="ECO:0000256" key="1">
    <source>
        <dbReference type="ARBA" id="ARBA00023015"/>
    </source>
</evidence>
<dbReference type="SUPFAM" id="SSF46689">
    <property type="entry name" value="Homeodomain-like"/>
    <property type="match status" value="2"/>
</dbReference>
<dbReference type="InterPro" id="IPR018060">
    <property type="entry name" value="HTH_AraC"/>
</dbReference>
<proteinExistence type="predicted"/>
<dbReference type="InterPro" id="IPR050204">
    <property type="entry name" value="AraC_XylS_family_regulators"/>
</dbReference>
<evidence type="ECO:0000256" key="2">
    <source>
        <dbReference type="ARBA" id="ARBA00023125"/>
    </source>
</evidence>
<dbReference type="Pfam" id="PF12833">
    <property type="entry name" value="HTH_18"/>
    <property type="match status" value="1"/>
</dbReference>
<dbReference type="PRINTS" id="PR00032">
    <property type="entry name" value="HTHARAC"/>
</dbReference>
<protein>
    <submittedName>
        <fullName evidence="5">AraC family transcriptional regulator</fullName>
    </submittedName>
</protein>
<comment type="caution">
    <text evidence="5">The sequence shown here is derived from an EMBL/GenBank/DDBJ whole genome shotgun (WGS) entry which is preliminary data.</text>
</comment>
<dbReference type="RefSeq" id="WP_135412619.1">
    <property type="nucleotide sequence ID" value="NZ_SRLB01000001.1"/>
</dbReference>
<feature type="domain" description="HTH araC/xylS-type" evidence="4">
    <location>
        <begin position="208"/>
        <end position="306"/>
    </location>
</feature>
<dbReference type="GO" id="GO:0043565">
    <property type="term" value="F:sequence-specific DNA binding"/>
    <property type="evidence" value="ECO:0007669"/>
    <property type="project" value="InterPro"/>
</dbReference>
<evidence type="ECO:0000313" key="6">
    <source>
        <dbReference type="Proteomes" id="UP000297535"/>
    </source>
</evidence>
<keyword evidence="2" id="KW-0238">DNA-binding</keyword>
<keyword evidence="3" id="KW-0804">Transcription</keyword>
<keyword evidence="1" id="KW-0805">Transcription regulation</keyword>
<dbReference type="PROSITE" id="PS01124">
    <property type="entry name" value="HTH_ARAC_FAMILY_2"/>
    <property type="match status" value="1"/>
</dbReference>
<dbReference type="InterPro" id="IPR009057">
    <property type="entry name" value="Homeodomain-like_sf"/>
</dbReference>
<dbReference type="OrthoDB" id="9793400at2"/>
<dbReference type="SMART" id="SM00342">
    <property type="entry name" value="HTH_ARAC"/>
    <property type="match status" value="1"/>
</dbReference>
<evidence type="ECO:0000256" key="3">
    <source>
        <dbReference type="ARBA" id="ARBA00023163"/>
    </source>
</evidence>
<dbReference type="AlphaFoldDB" id="A0A4Z0NY86"/>
<sequence length="332" mass="36258">MAPSSHQAGPRQGLHGERLARHFGIRATSSLPVGRGRLAPLVLTRLQGQVIPDAVTAPLRPEAAFSIVIQLRPLQHHDLRVTGRVRHAGMVPAGAVSALSLGDTPRSTMRGTFDAMQLYLPDAVLHDVAAEEGFARPVGLSWPRDRVDPVALSLVKLLLPAIERPDPARAVFVDHLVLAFLAHVAHRYGQVPTRVSPRRGGLAPWQERRAKEVMRARLASSMTITEVSRACGLSPSYFAAAFRRSTGRSPHQYLSALRIDEARTLMMTTGLPLADIALSCGFHDQSYFTRVFSRAVGTSPGQWRRLHAPHPLALSLMQPHDEDGLLDDRGTS</sequence>
<dbReference type="PANTHER" id="PTHR46796:SF14">
    <property type="entry name" value="TRANSCRIPTIONAL REGULATORY PROTEIN"/>
    <property type="match status" value="1"/>
</dbReference>
<dbReference type="InterPro" id="IPR020449">
    <property type="entry name" value="Tscrpt_reg_AraC-type_HTH"/>
</dbReference>
<reference evidence="5 6" key="1">
    <citation type="submission" date="2019-04" db="EMBL/GenBank/DDBJ databases">
        <authorList>
            <person name="Feng G."/>
            <person name="Zhu H."/>
        </authorList>
    </citation>
    <scope>NUCLEOTIDE SEQUENCE [LARGE SCALE GENOMIC DNA]</scope>
    <source>
        <strain evidence="5 6">6HR-1</strain>
    </source>
</reference>
<dbReference type="InterPro" id="IPR018062">
    <property type="entry name" value="HTH_AraC-typ_CS"/>
</dbReference>
<evidence type="ECO:0000313" key="5">
    <source>
        <dbReference type="EMBL" id="TGE02421.1"/>
    </source>
</evidence>
<dbReference type="GO" id="GO:0003700">
    <property type="term" value="F:DNA-binding transcription factor activity"/>
    <property type="evidence" value="ECO:0007669"/>
    <property type="project" value="InterPro"/>
</dbReference>
<dbReference type="PROSITE" id="PS00041">
    <property type="entry name" value="HTH_ARAC_FAMILY_1"/>
    <property type="match status" value="1"/>
</dbReference>
<dbReference type="Gene3D" id="1.10.10.60">
    <property type="entry name" value="Homeodomain-like"/>
    <property type="match status" value="2"/>
</dbReference>
<gene>
    <name evidence="5" type="ORF">EU555_01215</name>
</gene>
<dbReference type="PANTHER" id="PTHR46796">
    <property type="entry name" value="HTH-TYPE TRANSCRIPTIONAL ACTIVATOR RHAS-RELATED"/>
    <property type="match status" value="1"/>
</dbReference>
<keyword evidence="6" id="KW-1185">Reference proteome</keyword>
<dbReference type="Proteomes" id="UP000297535">
    <property type="component" value="Unassembled WGS sequence"/>
</dbReference>
<name>A0A4Z0NY86_9HYPH</name>
<dbReference type="EMBL" id="SRLB01000001">
    <property type="protein sequence ID" value="TGE02421.1"/>
    <property type="molecule type" value="Genomic_DNA"/>
</dbReference>